<keyword evidence="3" id="KW-1185">Reference proteome</keyword>
<evidence type="ECO:0000313" key="3">
    <source>
        <dbReference type="Proteomes" id="UP001497516"/>
    </source>
</evidence>
<feature type="region of interest" description="Disordered" evidence="1">
    <location>
        <begin position="37"/>
        <end position="58"/>
    </location>
</feature>
<dbReference type="EMBL" id="OZ034822">
    <property type="protein sequence ID" value="CAL1411879.1"/>
    <property type="molecule type" value="Genomic_DNA"/>
</dbReference>
<dbReference type="Proteomes" id="UP001497516">
    <property type="component" value="Chromosome 9"/>
</dbReference>
<reference evidence="2 3" key="1">
    <citation type="submission" date="2024-04" db="EMBL/GenBank/DDBJ databases">
        <authorList>
            <person name="Fracassetti M."/>
        </authorList>
    </citation>
    <scope>NUCLEOTIDE SEQUENCE [LARGE SCALE GENOMIC DNA]</scope>
</reference>
<organism evidence="2 3">
    <name type="scientific">Linum trigynum</name>
    <dbReference type="NCBI Taxonomy" id="586398"/>
    <lineage>
        <taxon>Eukaryota</taxon>
        <taxon>Viridiplantae</taxon>
        <taxon>Streptophyta</taxon>
        <taxon>Embryophyta</taxon>
        <taxon>Tracheophyta</taxon>
        <taxon>Spermatophyta</taxon>
        <taxon>Magnoliopsida</taxon>
        <taxon>eudicotyledons</taxon>
        <taxon>Gunneridae</taxon>
        <taxon>Pentapetalae</taxon>
        <taxon>rosids</taxon>
        <taxon>fabids</taxon>
        <taxon>Malpighiales</taxon>
        <taxon>Linaceae</taxon>
        <taxon>Linum</taxon>
    </lineage>
</organism>
<evidence type="ECO:0000256" key="1">
    <source>
        <dbReference type="SAM" id="MobiDB-lite"/>
    </source>
</evidence>
<accession>A0AAV2GP07</accession>
<evidence type="ECO:0000313" key="2">
    <source>
        <dbReference type="EMBL" id="CAL1411879.1"/>
    </source>
</evidence>
<name>A0AAV2GP07_9ROSI</name>
<gene>
    <name evidence="2" type="ORF">LTRI10_LOCUS51210</name>
</gene>
<protein>
    <submittedName>
        <fullName evidence="2">Uncharacterized protein</fullName>
    </submittedName>
</protein>
<sequence>MIVNVKAKHPRFFLFSFDTCLRRDCVAEIRPGITSSRGTGIGRKEAPGTLSRGSSIGGSRQEALVYEEAGLLMREVAVNLPSGEVLGYAGPKYRVGAALLSAQICPLYLKQTGLK</sequence>
<dbReference type="AlphaFoldDB" id="A0AAV2GP07"/>
<proteinExistence type="predicted"/>